<proteinExistence type="predicted"/>
<gene>
    <name evidence="1" type="ORF">E2562_028092</name>
</gene>
<name>A0A6G1CAG6_9ORYZ</name>
<dbReference type="InterPro" id="IPR038765">
    <property type="entry name" value="Papain-like_cys_pep_sf"/>
</dbReference>
<evidence type="ECO:0000313" key="2">
    <source>
        <dbReference type="Proteomes" id="UP000479710"/>
    </source>
</evidence>
<organism evidence="1 2">
    <name type="scientific">Oryza meyeriana var. granulata</name>
    <dbReference type="NCBI Taxonomy" id="110450"/>
    <lineage>
        <taxon>Eukaryota</taxon>
        <taxon>Viridiplantae</taxon>
        <taxon>Streptophyta</taxon>
        <taxon>Embryophyta</taxon>
        <taxon>Tracheophyta</taxon>
        <taxon>Spermatophyta</taxon>
        <taxon>Magnoliopsida</taxon>
        <taxon>Liliopsida</taxon>
        <taxon>Poales</taxon>
        <taxon>Poaceae</taxon>
        <taxon>BOP clade</taxon>
        <taxon>Oryzoideae</taxon>
        <taxon>Oryzeae</taxon>
        <taxon>Oryzinae</taxon>
        <taxon>Oryza</taxon>
        <taxon>Oryza meyeriana</taxon>
    </lineage>
</organism>
<dbReference type="OrthoDB" id="695960at2759"/>
<keyword evidence="2" id="KW-1185">Reference proteome</keyword>
<comment type="caution">
    <text evidence="1">The sequence shown here is derived from an EMBL/GenBank/DDBJ whole genome shotgun (WGS) entry which is preliminary data.</text>
</comment>
<reference evidence="1 2" key="1">
    <citation type="submission" date="2019-11" db="EMBL/GenBank/DDBJ databases">
        <title>Whole genome sequence of Oryza granulata.</title>
        <authorList>
            <person name="Li W."/>
        </authorList>
    </citation>
    <scope>NUCLEOTIDE SEQUENCE [LARGE SCALE GENOMIC DNA]</scope>
    <source>
        <strain evidence="2">cv. Menghai</strain>
        <tissue evidence="1">Leaf</tissue>
    </source>
</reference>
<accession>A0A6G1CAG6</accession>
<dbReference type="SUPFAM" id="SSF54001">
    <property type="entry name" value="Cysteine proteinases"/>
    <property type="match status" value="1"/>
</dbReference>
<dbReference type="EMBL" id="SPHZ02000010">
    <property type="protein sequence ID" value="KAF0896794.1"/>
    <property type="molecule type" value="Genomic_DNA"/>
</dbReference>
<evidence type="ECO:0000313" key="1">
    <source>
        <dbReference type="EMBL" id="KAF0896794.1"/>
    </source>
</evidence>
<dbReference type="AlphaFoldDB" id="A0A6G1CAG6"/>
<protein>
    <submittedName>
        <fullName evidence="1">Uncharacterized protein</fullName>
    </submittedName>
</protein>
<sequence>MAMTVKSDDYNKLLKEFPIPAYGFFDISGVDELRDKRKGFVLLQYLRKGQTNAIGKIDVGIVCVCNSRADALRNRQGKNLHGQEDRTIPNTYWLPFETKRMLLDFTWNLPLNDLKSQYEHTVAEEFASEESKKRGKHRVETALKILKDHGGIGRDKVDSEDRLFKIASYGKVDIDEPQTIRSLLEAGNIMVGHFRVSRNYFYLKPGEIYMYDKTRPYIHAKSNLPVSHAVMVIGDGRKPMAPAANGTSQPLYNEHVMIQNSEGKRFGIDGLRLDQQSC</sequence>
<dbReference type="Proteomes" id="UP000479710">
    <property type="component" value="Unassembled WGS sequence"/>
</dbReference>
<dbReference type="Gene3D" id="3.90.70.10">
    <property type="entry name" value="Cysteine proteinases"/>
    <property type="match status" value="1"/>
</dbReference>